<dbReference type="PANTHER" id="PTHR30572:SF18">
    <property type="entry name" value="ABC-TYPE MACROLIDE FAMILY EXPORT SYSTEM PERMEASE COMPONENT 2"/>
    <property type="match status" value="1"/>
</dbReference>
<sequence length="792" mass="86280">MKPFRSLAGIFRKYTVPVSINLLGLVTALTAFIIIMSHVEFERNYDRSYPTSGRIFRVDCPGNEETFRSILPNAFARDVINSSAHIEAGTMLMPYLGELLFFTGNGGEGNGSDGNGGAGNGNKIGYRLSCDLVQPAFIEVFGVNIIKGDSSSLTVPGKAIIPESMAEMLFRGDATGKVLETEPSYFFPDGKVTIGAVYKDFPANSNLRNSIYFAIDERTTPYSYGAANFICYLLLDSPESAKIVEEEFNSTFDFSQSWMSPIELIPMEDIYFMGQGGDGTVFYSGNRNTTILLTAIAILVLLSGVLNFANFFTSLAPVRIRDINTRKVAGASTASLRASLTCESLIISIAALILSFFLAGWLSEALAAGGLLNGTFSIESTEIIMTVTAITIVAGIAAGLYPSWYATSYPPALVLKGDFGLSRGGRAFRNIMSGIQYTVAFVTLIFMAFVLLQNRHVRNVSLGFDTDRTAVADISATIASRYDFIKTEAASYPSIEGVTFSTDKIGSRDTYSTHGIEYEGQEISCLMIAVKDDFFSTLGIDIIEGRDFNTTDAESGGVIVSKYFKDMYGISAGDIIMGNIPVTGICDNVKFSSARESNKPIVFMPISDENMMWHTMGTMYFRLKSGSDAIKAASEIESLLKKAAPDEPVEIEFYDTILNNLYQSELRTGKLVVIFSIIAIILALGGVVGLVLFDTQYRKKETSVRKIFGASVGKILEKANTGYALIVLVCFIIACPIAVLVTSRWLQNFTDRIPLYPWVFVLALAVMAAATSLIVTGVFYRRATANPREGLN</sequence>
<evidence type="ECO:0000313" key="10">
    <source>
        <dbReference type="Proteomes" id="UP000823772"/>
    </source>
</evidence>
<gene>
    <name evidence="9" type="ORF">IAC87_01455</name>
</gene>
<feature type="transmembrane region" description="Helical" evidence="6">
    <location>
        <begin position="671"/>
        <end position="693"/>
    </location>
</feature>
<feature type="transmembrane region" description="Helical" evidence="6">
    <location>
        <begin position="427"/>
        <end position="452"/>
    </location>
</feature>
<dbReference type="PANTHER" id="PTHR30572">
    <property type="entry name" value="MEMBRANE COMPONENT OF TRANSPORTER-RELATED"/>
    <property type="match status" value="1"/>
</dbReference>
<evidence type="ECO:0000256" key="4">
    <source>
        <dbReference type="ARBA" id="ARBA00022989"/>
    </source>
</evidence>
<dbReference type="AlphaFoldDB" id="A0A9D9J002"/>
<dbReference type="Pfam" id="PF02687">
    <property type="entry name" value="FtsX"/>
    <property type="match status" value="2"/>
</dbReference>
<feature type="domain" description="MacB-like periplasmic core" evidence="8">
    <location>
        <begin position="20"/>
        <end position="248"/>
    </location>
</feature>
<evidence type="ECO:0000259" key="7">
    <source>
        <dbReference type="Pfam" id="PF02687"/>
    </source>
</evidence>
<evidence type="ECO:0000256" key="1">
    <source>
        <dbReference type="ARBA" id="ARBA00004651"/>
    </source>
</evidence>
<dbReference type="InterPro" id="IPR050250">
    <property type="entry name" value="Macrolide_Exporter_MacB"/>
</dbReference>
<feature type="domain" description="ABC3 transporter permease C-terminal" evidence="7">
    <location>
        <begin position="674"/>
        <end position="787"/>
    </location>
</feature>
<reference evidence="9" key="1">
    <citation type="submission" date="2020-10" db="EMBL/GenBank/DDBJ databases">
        <authorList>
            <person name="Gilroy R."/>
        </authorList>
    </citation>
    <scope>NUCLEOTIDE SEQUENCE</scope>
    <source>
        <strain evidence="9">B3-2255</strain>
    </source>
</reference>
<accession>A0A9D9J002</accession>
<feature type="transmembrane region" description="Helical" evidence="6">
    <location>
        <begin position="345"/>
        <end position="363"/>
    </location>
</feature>
<feature type="transmembrane region" description="Helical" evidence="6">
    <location>
        <begin position="383"/>
        <end position="406"/>
    </location>
</feature>
<keyword evidence="2" id="KW-1003">Cell membrane</keyword>
<dbReference type="InterPro" id="IPR025857">
    <property type="entry name" value="MacB_PCD"/>
</dbReference>
<evidence type="ECO:0000259" key="8">
    <source>
        <dbReference type="Pfam" id="PF12704"/>
    </source>
</evidence>
<dbReference type="GO" id="GO:0005886">
    <property type="term" value="C:plasma membrane"/>
    <property type="evidence" value="ECO:0007669"/>
    <property type="project" value="UniProtKB-SubCell"/>
</dbReference>
<feature type="transmembrane region" description="Helical" evidence="6">
    <location>
        <begin position="291"/>
        <end position="312"/>
    </location>
</feature>
<feature type="transmembrane region" description="Helical" evidence="6">
    <location>
        <begin position="20"/>
        <end position="39"/>
    </location>
</feature>
<keyword evidence="4 6" id="KW-1133">Transmembrane helix</keyword>
<comment type="subcellular location">
    <subcellularLocation>
        <location evidence="1">Cell membrane</location>
        <topology evidence="1">Multi-pass membrane protein</topology>
    </subcellularLocation>
</comment>
<dbReference type="InterPro" id="IPR003838">
    <property type="entry name" value="ABC3_permease_C"/>
</dbReference>
<dbReference type="Pfam" id="PF12704">
    <property type="entry name" value="MacB_PCD"/>
    <property type="match status" value="2"/>
</dbReference>
<feature type="transmembrane region" description="Helical" evidence="6">
    <location>
        <begin position="758"/>
        <end position="780"/>
    </location>
</feature>
<reference evidence="9" key="2">
    <citation type="journal article" date="2021" name="PeerJ">
        <title>Extensive microbial diversity within the chicken gut microbiome revealed by metagenomics and culture.</title>
        <authorList>
            <person name="Gilroy R."/>
            <person name="Ravi A."/>
            <person name="Getino M."/>
            <person name="Pursley I."/>
            <person name="Horton D.L."/>
            <person name="Alikhan N.F."/>
            <person name="Baker D."/>
            <person name="Gharbi K."/>
            <person name="Hall N."/>
            <person name="Watson M."/>
            <person name="Adriaenssens E.M."/>
            <person name="Foster-Nyarko E."/>
            <person name="Jarju S."/>
            <person name="Secka A."/>
            <person name="Antonio M."/>
            <person name="Oren A."/>
            <person name="Chaudhuri R.R."/>
            <person name="La Ragione R."/>
            <person name="Hildebrand F."/>
            <person name="Pallen M.J."/>
        </authorList>
    </citation>
    <scope>NUCLEOTIDE SEQUENCE</scope>
    <source>
        <strain evidence="9">B3-2255</strain>
    </source>
</reference>
<evidence type="ECO:0000256" key="6">
    <source>
        <dbReference type="SAM" id="Phobius"/>
    </source>
</evidence>
<dbReference type="Proteomes" id="UP000823772">
    <property type="component" value="Unassembled WGS sequence"/>
</dbReference>
<feature type="domain" description="MacB-like periplasmic core" evidence="8">
    <location>
        <begin position="432"/>
        <end position="638"/>
    </location>
</feature>
<keyword evidence="5 6" id="KW-0472">Membrane</keyword>
<dbReference type="EMBL" id="JADILY010000026">
    <property type="protein sequence ID" value="MBO8481196.1"/>
    <property type="molecule type" value="Genomic_DNA"/>
</dbReference>
<evidence type="ECO:0000313" key="9">
    <source>
        <dbReference type="EMBL" id="MBO8481196.1"/>
    </source>
</evidence>
<keyword evidence="3 6" id="KW-0812">Transmembrane</keyword>
<name>A0A9D9J002_9BACT</name>
<dbReference type="GO" id="GO:0022857">
    <property type="term" value="F:transmembrane transporter activity"/>
    <property type="evidence" value="ECO:0007669"/>
    <property type="project" value="TreeGrafter"/>
</dbReference>
<feature type="transmembrane region" description="Helical" evidence="6">
    <location>
        <begin position="723"/>
        <end position="746"/>
    </location>
</feature>
<evidence type="ECO:0000256" key="3">
    <source>
        <dbReference type="ARBA" id="ARBA00022692"/>
    </source>
</evidence>
<proteinExistence type="predicted"/>
<protein>
    <submittedName>
        <fullName evidence="9">ABC transporter permease</fullName>
    </submittedName>
</protein>
<organism evidence="9 10">
    <name type="scientific">Candidatus Merdivivens faecigallinarum</name>
    <dbReference type="NCBI Taxonomy" id="2840871"/>
    <lineage>
        <taxon>Bacteria</taxon>
        <taxon>Pseudomonadati</taxon>
        <taxon>Bacteroidota</taxon>
        <taxon>Bacteroidia</taxon>
        <taxon>Bacteroidales</taxon>
        <taxon>Muribaculaceae</taxon>
        <taxon>Muribaculaceae incertae sedis</taxon>
        <taxon>Candidatus Merdivivens</taxon>
    </lineage>
</organism>
<evidence type="ECO:0000256" key="2">
    <source>
        <dbReference type="ARBA" id="ARBA00022475"/>
    </source>
</evidence>
<comment type="caution">
    <text evidence="9">The sequence shown here is derived from an EMBL/GenBank/DDBJ whole genome shotgun (WGS) entry which is preliminary data.</text>
</comment>
<feature type="domain" description="ABC3 transporter permease C-terminal" evidence="7">
    <location>
        <begin position="295"/>
        <end position="410"/>
    </location>
</feature>
<evidence type="ECO:0000256" key="5">
    <source>
        <dbReference type="ARBA" id="ARBA00023136"/>
    </source>
</evidence>